<dbReference type="EMBL" id="LVVM01003211">
    <property type="protein sequence ID" value="OJA15252.1"/>
    <property type="molecule type" value="Genomic_DNA"/>
</dbReference>
<dbReference type="AlphaFoldDB" id="A0A1J8QUA4"/>
<feature type="non-terminal residue" evidence="1">
    <location>
        <position position="47"/>
    </location>
</feature>
<evidence type="ECO:0000313" key="1">
    <source>
        <dbReference type="EMBL" id="OJA15252.1"/>
    </source>
</evidence>
<accession>A0A1J8QUA4</accession>
<name>A0A1J8QUA4_9AGAM</name>
<evidence type="ECO:0000313" key="2">
    <source>
        <dbReference type="Proteomes" id="UP000183567"/>
    </source>
</evidence>
<dbReference type="Proteomes" id="UP000183567">
    <property type="component" value="Unassembled WGS sequence"/>
</dbReference>
<keyword evidence="2" id="KW-1185">Reference proteome</keyword>
<gene>
    <name evidence="1" type="ORF">AZE42_14051</name>
</gene>
<proteinExistence type="predicted"/>
<sequence length="47" mass="5451">MIVSNKNIKLIRFASDIFEQRKRPIPRHAVYLSDIENPEGGEGRQVK</sequence>
<protein>
    <submittedName>
        <fullName evidence="1">Uncharacterized protein</fullName>
    </submittedName>
</protein>
<reference evidence="1 2" key="1">
    <citation type="submission" date="2016-03" db="EMBL/GenBank/DDBJ databases">
        <title>Comparative genomics of the ectomycorrhizal sister species Rhizopogon vinicolor and Rhizopogon vesiculosus (Basidiomycota: Boletales) reveals a divergence of the mating type B locus.</title>
        <authorList>
            <person name="Mujic A.B."/>
            <person name="Kuo A."/>
            <person name="Tritt A."/>
            <person name="Lipzen A."/>
            <person name="Chen C."/>
            <person name="Johnson J."/>
            <person name="Sharma A."/>
            <person name="Barry K."/>
            <person name="Grigoriev I.V."/>
            <person name="Spatafora J.W."/>
        </authorList>
    </citation>
    <scope>NUCLEOTIDE SEQUENCE [LARGE SCALE GENOMIC DNA]</scope>
    <source>
        <strain evidence="1 2">AM-OR11-056</strain>
    </source>
</reference>
<organism evidence="1 2">
    <name type="scientific">Rhizopogon vesiculosus</name>
    <dbReference type="NCBI Taxonomy" id="180088"/>
    <lineage>
        <taxon>Eukaryota</taxon>
        <taxon>Fungi</taxon>
        <taxon>Dikarya</taxon>
        <taxon>Basidiomycota</taxon>
        <taxon>Agaricomycotina</taxon>
        <taxon>Agaricomycetes</taxon>
        <taxon>Agaricomycetidae</taxon>
        <taxon>Boletales</taxon>
        <taxon>Suillineae</taxon>
        <taxon>Rhizopogonaceae</taxon>
        <taxon>Rhizopogon</taxon>
    </lineage>
</organism>
<comment type="caution">
    <text evidence="1">The sequence shown here is derived from an EMBL/GenBank/DDBJ whole genome shotgun (WGS) entry which is preliminary data.</text>
</comment>